<organism evidence="1 2">
    <name type="scientific">Actinidia rufa</name>
    <dbReference type="NCBI Taxonomy" id="165716"/>
    <lineage>
        <taxon>Eukaryota</taxon>
        <taxon>Viridiplantae</taxon>
        <taxon>Streptophyta</taxon>
        <taxon>Embryophyta</taxon>
        <taxon>Tracheophyta</taxon>
        <taxon>Spermatophyta</taxon>
        <taxon>Magnoliopsida</taxon>
        <taxon>eudicotyledons</taxon>
        <taxon>Gunneridae</taxon>
        <taxon>Pentapetalae</taxon>
        <taxon>asterids</taxon>
        <taxon>Ericales</taxon>
        <taxon>Actinidiaceae</taxon>
        <taxon>Actinidia</taxon>
    </lineage>
</organism>
<evidence type="ECO:0000313" key="2">
    <source>
        <dbReference type="Proteomes" id="UP000585474"/>
    </source>
</evidence>
<protein>
    <submittedName>
        <fullName evidence="1">Uncharacterized protein</fullName>
    </submittedName>
</protein>
<dbReference type="Proteomes" id="UP000585474">
    <property type="component" value="Unassembled WGS sequence"/>
</dbReference>
<dbReference type="AlphaFoldDB" id="A0A7J0FCK1"/>
<proteinExistence type="predicted"/>
<comment type="caution">
    <text evidence="1">The sequence shown here is derived from an EMBL/GenBank/DDBJ whole genome shotgun (WGS) entry which is preliminary data.</text>
</comment>
<gene>
    <name evidence="1" type="ORF">Acr_11g0007300</name>
</gene>
<evidence type="ECO:0000313" key="1">
    <source>
        <dbReference type="EMBL" id="GFY96424.1"/>
    </source>
</evidence>
<accession>A0A7J0FCK1</accession>
<reference evidence="1 2" key="1">
    <citation type="submission" date="2019-07" db="EMBL/GenBank/DDBJ databases">
        <title>De Novo Assembly of kiwifruit Actinidia rufa.</title>
        <authorList>
            <person name="Sugita-Konishi S."/>
            <person name="Sato K."/>
            <person name="Mori E."/>
            <person name="Abe Y."/>
            <person name="Kisaki G."/>
            <person name="Hamano K."/>
            <person name="Suezawa K."/>
            <person name="Otani M."/>
            <person name="Fukuda T."/>
            <person name="Manabe T."/>
            <person name="Gomi K."/>
            <person name="Tabuchi M."/>
            <person name="Akimitsu K."/>
            <person name="Kataoka I."/>
        </authorList>
    </citation>
    <scope>NUCLEOTIDE SEQUENCE [LARGE SCALE GENOMIC DNA]</scope>
    <source>
        <strain evidence="2">cv. Fuchu</strain>
    </source>
</reference>
<name>A0A7J0FCK1_9ERIC</name>
<sequence length="96" mass="9878">MTDCQFLDGDGFGIGPDFDLPGAGNPRGCRFSDFSAHGLGFGPQERAGLAGDGSVDWFLVVVLVGLGGPSWAANGPGLGHHKGQMGSGWKTDQQIC</sequence>
<dbReference type="EMBL" id="BJWL01000011">
    <property type="protein sequence ID" value="GFY96424.1"/>
    <property type="molecule type" value="Genomic_DNA"/>
</dbReference>
<keyword evidence="2" id="KW-1185">Reference proteome</keyword>